<name>A0AA38SSW2_9ASTR</name>
<reference evidence="1" key="1">
    <citation type="submission" date="2023-03" db="EMBL/GenBank/DDBJ databases">
        <title>Chromosome-scale reference genome and RAD-based genetic map of yellow starthistle (Centaurea solstitialis) reveal putative structural variation and QTLs associated with invader traits.</title>
        <authorList>
            <person name="Reatini B."/>
            <person name="Cang F.A."/>
            <person name="Jiang Q."/>
            <person name="Mckibben M.T.W."/>
            <person name="Barker M.S."/>
            <person name="Rieseberg L.H."/>
            <person name="Dlugosch K.M."/>
        </authorList>
    </citation>
    <scope>NUCLEOTIDE SEQUENCE</scope>
    <source>
        <strain evidence="1">CAN-66</strain>
        <tissue evidence="1">Leaf</tissue>
    </source>
</reference>
<evidence type="ECO:0000313" key="1">
    <source>
        <dbReference type="EMBL" id="KAJ9547374.1"/>
    </source>
</evidence>
<evidence type="ECO:0000313" key="2">
    <source>
        <dbReference type="Proteomes" id="UP001172457"/>
    </source>
</evidence>
<sequence>MVNHKREDYYSEDGDSDYIDLDSERSESTFSELVPRVPATTIIEEIPEYYKPKPVTCWDEDEKELASLTPKCKRLLIMALPNEIFESFDHCSTSMNLWNELQRQLEG</sequence>
<dbReference type="Proteomes" id="UP001172457">
    <property type="component" value="Chromosome 5"/>
</dbReference>
<dbReference type="AlphaFoldDB" id="A0AA38SSW2"/>
<accession>A0AA38SSW2</accession>
<keyword evidence="2" id="KW-1185">Reference proteome</keyword>
<protein>
    <submittedName>
        <fullName evidence="1">Uncharacterized protein</fullName>
    </submittedName>
</protein>
<organism evidence="1 2">
    <name type="scientific">Centaurea solstitialis</name>
    <name type="common">yellow star-thistle</name>
    <dbReference type="NCBI Taxonomy" id="347529"/>
    <lineage>
        <taxon>Eukaryota</taxon>
        <taxon>Viridiplantae</taxon>
        <taxon>Streptophyta</taxon>
        <taxon>Embryophyta</taxon>
        <taxon>Tracheophyta</taxon>
        <taxon>Spermatophyta</taxon>
        <taxon>Magnoliopsida</taxon>
        <taxon>eudicotyledons</taxon>
        <taxon>Gunneridae</taxon>
        <taxon>Pentapetalae</taxon>
        <taxon>asterids</taxon>
        <taxon>campanulids</taxon>
        <taxon>Asterales</taxon>
        <taxon>Asteraceae</taxon>
        <taxon>Carduoideae</taxon>
        <taxon>Cardueae</taxon>
        <taxon>Centaureinae</taxon>
        <taxon>Centaurea</taxon>
    </lineage>
</organism>
<comment type="caution">
    <text evidence="1">The sequence shown here is derived from an EMBL/GenBank/DDBJ whole genome shotgun (WGS) entry which is preliminary data.</text>
</comment>
<proteinExistence type="predicted"/>
<dbReference type="EMBL" id="JARYMX010000005">
    <property type="protein sequence ID" value="KAJ9547374.1"/>
    <property type="molecule type" value="Genomic_DNA"/>
</dbReference>
<gene>
    <name evidence="1" type="ORF">OSB04_019917</name>
</gene>